<proteinExistence type="predicted"/>
<dbReference type="CDD" id="cd00325">
    <property type="entry name" value="chitinase_GH19"/>
    <property type="match status" value="1"/>
</dbReference>
<dbReference type="Pfam" id="PF00182">
    <property type="entry name" value="Glyco_hydro_19"/>
    <property type="match status" value="1"/>
</dbReference>
<evidence type="ECO:0000256" key="1">
    <source>
        <dbReference type="ARBA" id="ARBA00022821"/>
    </source>
</evidence>
<evidence type="ECO:0000256" key="2">
    <source>
        <dbReference type="ARBA" id="ARBA00023157"/>
    </source>
</evidence>
<dbReference type="SMART" id="SM00636">
    <property type="entry name" value="Glyco_18"/>
    <property type="match status" value="1"/>
</dbReference>
<gene>
    <name evidence="4" type="ORF">KM029_06735</name>
</gene>
<accession>A0ABX8GZ54</accession>
<keyword evidence="1" id="KW-0611">Plant defense</keyword>
<dbReference type="InterPro" id="IPR001223">
    <property type="entry name" value="Glyco_hydro18_cat"/>
</dbReference>
<dbReference type="Gene3D" id="1.10.530.10">
    <property type="match status" value="1"/>
</dbReference>
<dbReference type="InterPro" id="IPR017853">
    <property type="entry name" value="GH"/>
</dbReference>
<evidence type="ECO:0000259" key="3">
    <source>
        <dbReference type="PROSITE" id="PS51910"/>
    </source>
</evidence>
<dbReference type="Pfam" id="PF18962">
    <property type="entry name" value="Por_Secre_tail"/>
    <property type="match status" value="1"/>
</dbReference>
<dbReference type="InterPro" id="IPR026444">
    <property type="entry name" value="Secre_tail"/>
</dbReference>
<evidence type="ECO:0000313" key="5">
    <source>
        <dbReference type="Proteomes" id="UP000682802"/>
    </source>
</evidence>
<dbReference type="PANTHER" id="PTHR22595:SF79">
    <property type="entry name" value="CHITINASE 12"/>
    <property type="match status" value="1"/>
</dbReference>
<keyword evidence="2" id="KW-1015">Disulfide bond</keyword>
<dbReference type="InterPro" id="IPR011583">
    <property type="entry name" value="Chitinase_II/V-like_cat"/>
</dbReference>
<sequence>MKYAFKTTTLCSRSILLTFFIFIIGNLQLTAQINGEANYTTNNHQKEVIGYFTQWDAWKGTANNLPINGIYNQLNLDYSQYTILNYSFFGVAKDGSLHSADLKNPAINNVNEEQDPGEILHPDVYSSWDYYLLFGELDLKPSIDATATSQGFIAQGNGWHNTGWNISGDFPIPCKKSNGRKGLLELGEENGVEILASIGGATMSKHFPTIAADPIKRARFIEDINKLMALGFDGIDINWVYPGRGGLNFQGTQADYHSFTLLIQDVRAAIGQDKLLTAAFHSNAGEEPFEWNLLSQSVDFFNMQTFDINGSFSEKTGHNSPLHNYKSDQNISLETSFNLMTGAGVSSEKIILGIPFYGAGVKTNGNAALDRPVIGADTDTFAAWDGRPFIGPISYIYDTWSKHWDNTAKVPYYTRSNYFLSIEDTTSTKGKALFVNQNDGGGVIISPVWGDLDFSEVRTIYGSKLRFCLETKSPFVNKINQTFSEHFEPGLFFQSLEDGEVIYTSTLKPIEVILSAFDQNGIEKQVVTTVDNQEFSGTHFSWIPSTYGRYLMSATATNSNGESETKQITIVFKQLITEQKYDEVFPNRFGVNQILPGEDFFSYANFLEAINRMANIKVVFERRATTNLYRLTRIDKTTNSFTIIRADANFDANENLTKNIVRQEVDYGTFINEGDSTIRKRELAAFFANISQETTGGWDTAPGGRYAWGLYFRQEVGYENGQIGYIDTLSTHYPPVAGKSYHGRGPIQLSWNYNYGAASEFLYGDKTILLNEPEKVIEDGALAFQIAIWFWMTPQFPKPSAHDVMVGDWLPTTYDTQNNRVPGFGVTVNIINGGLECGSGTEIPKVQYRIGHYQRHSEILGVTTDLNGQNDCNACGCKDQTPFGGIEPEPISAARKTTSNTEEEIFIDQESESTELVLFPNPFTDILKLTTVNEITKMVLFTNDGLFIKELPIQTIIDFSNLSSGTYLLKIMIGEEMVTKQIIKQ</sequence>
<dbReference type="PANTHER" id="PTHR22595">
    <property type="entry name" value="CHITINASE-RELATED"/>
    <property type="match status" value="1"/>
</dbReference>
<dbReference type="Pfam" id="PF00704">
    <property type="entry name" value="Glyco_hydro_18"/>
    <property type="match status" value="1"/>
</dbReference>
<dbReference type="Proteomes" id="UP000682802">
    <property type="component" value="Chromosome 1"/>
</dbReference>
<reference evidence="4 5" key="1">
    <citation type="submission" date="2021-05" db="EMBL/GenBank/DDBJ databases">
        <title>Comparative genomic studies on the polysaccharide-degrading batcterial strains of the Flammeovirga genus.</title>
        <authorList>
            <person name="Zewei F."/>
            <person name="Zheng Z."/>
            <person name="Yu L."/>
            <person name="Ruyue G."/>
            <person name="Yanhong M."/>
            <person name="Yuanyuan C."/>
            <person name="Jingyan G."/>
            <person name="Wenjun H."/>
        </authorList>
    </citation>
    <scope>NUCLEOTIDE SEQUENCE [LARGE SCALE GENOMIC DNA]</scope>
    <source>
        <strain evidence="4 5">YS10</strain>
    </source>
</reference>
<evidence type="ECO:0000313" key="4">
    <source>
        <dbReference type="EMBL" id="QWG08627.1"/>
    </source>
</evidence>
<name>A0ABX8GZ54_9BACT</name>
<dbReference type="Gene3D" id="3.20.20.80">
    <property type="entry name" value="Glycosidases"/>
    <property type="match status" value="1"/>
</dbReference>
<dbReference type="RefSeq" id="WP_144072541.1">
    <property type="nucleotide sequence ID" value="NZ_CP076128.1"/>
</dbReference>
<dbReference type="PROSITE" id="PS51910">
    <property type="entry name" value="GH18_2"/>
    <property type="match status" value="1"/>
</dbReference>
<dbReference type="EMBL" id="CP076128">
    <property type="protein sequence ID" value="QWG08627.1"/>
    <property type="molecule type" value="Genomic_DNA"/>
</dbReference>
<dbReference type="InterPro" id="IPR023346">
    <property type="entry name" value="Lysozyme-like_dom_sf"/>
</dbReference>
<feature type="domain" description="GH18" evidence="3">
    <location>
        <begin position="46"/>
        <end position="467"/>
    </location>
</feature>
<dbReference type="NCBIfam" id="TIGR04183">
    <property type="entry name" value="Por_Secre_tail"/>
    <property type="match status" value="1"/>
</dbReference>
<keyword evidence="5" id="KW-1185">Reference proteome</keyword>
<dbReference type="SUPFAM" id="SSF53955">
    <property type="entry name" value="Lysozyme-like"/>
    <property type="match status" value="1"/>
</dbReference>
<dbReference type="InterPro" id="IPR000726">
    <property type="entry name" value="Glyco_hydro_19_cat"/>
</dbReference>
<organism evidence="4 5">
    <name type="scientific">Flammeovirga kamogawensis</name>
    <dbReference type="NCBI Taxonomy" id="373891"/>
    <lineage>
        <taxon>Bacteria</taxon>
        <taxon>Pseudomonadati</taxon>
        <taxon>Bacteroidota</taxon>
        <taxon>Cytophagia</taxon>
        <taxon>Cytophagales</taxon>
        <taxon>Flammeovirgaceae</taxon>
        <taxon>Flammeovirga</taxon>
    </lineage>
</organism>
<protein>
    <submittedName>
        <fullName evidence="4">T9SS type A sorting domain-containing protein</fullName>
    </submittedName>
</protein>
<dbReference type="SUPFAM" id="SSF51445">
    <property type="entry name" value="(Trans)glycosidases"/>
    <property type="match status" value="1"/>
</dbReference>
<dbReference type="Gene3D" id="3.30.20.10">
    <property type="entry name" value="Endochitinase, domain 2"/>
    <property type="match status" value="1"/>
</dbReference>